<feature type="transmembrane region" description="Helical" evidence="7">
    <location>
        <begin position="87"/>
        <end position="111"/>
    </location>
</feature>
<gene>
    <name evidence="11" type="ORF">CBF31_02705</name>
</gene>
<dbReference type="InterPro" id="IPR002668">
    <property type="entry name" value="CNT_N_dom"/>
</dbReference>
<dbReference type="InterPro" id="IPR008276">
    <property type="entry name" value="C_nuclsd_transpt"/>
</dbReference>
<evidence type="ECO:0000256" key="6">
    <source>
        <dbReference type="ARBA" id="ARBA00023136"/>
    </source>
</evidence>
<feature type="domain" description="Concentrative nucleoside transporter C-terminal" evidence="9">
    <location>
        <begin position="194"/>
        <end position="393"/>
    </location>
</feature>
<dbReference type="Pfam" id="PF07670">
    <property type="entry name" value="Gate"/>
    <property type="match status" value="1"/>
</dbReference>
<feature type="transmembrane region" description="Helical" evidence="7">
    <location>
        <begin position="377"/>
        <end position="395"/>
    </location>
</feature>
<organism evidence="11 12">
    <name type="scientific">Vagococcus fessus</name>
    <dbReference type="NCBI Taxonomy" id="120370"/>
    <lineage>
        <taxon>Bacteria</taxon>
        <taxon>Bacillati</taxon>
        <taxon>Bacillota</taxon>
        <taxon>Bacilli</taxon>
        <taxon>Lactobacillales</taxon>
        <taxon>Enterococcaceae</taxon>
        <taxon>Vagococcus</taxon>
    </lineage>
</organism>
<comment type="similarity">
    <text evidence="2">Belongs to the concentrative nucleoside transporter (CNT) (TC 2.A.41) family.</text>
</comment>
<keyword evidence="3" id="KW-1003">Cell membrane</keyword>
<dbReference type="Proteomes" id="UP000287101">
    <property type="component" value="Unassembled WGS sequence"/>
</dbReference>
<dbReference type="PANTHER" id="PTHR10590">
    <property type="entry name" value="SODIUM/NUCLEOSIDE COTRANSPORTER"/>
    <property type="match status" value="1"/>
</dbReference>
<dbReference type="EMBL" id="NGJY01000001">
    <property type="protein sequence ID" value="RSU04949.1"/>
    <property type="molecule type" value="Genomic_DNA"/>
</dbReference>
<dbReference type="PANTHER" id="PTHR10590:SF23">
    <property type="entry name" value="NUPC_NUPG FAMILY NUCLEOSIDE CNT TRANSPORTER"/>
    <property type="match status" value="1"/>
</dbReference>
<reference evidence="11 12" key="1">
    <citation type="submission" date="2017-05" db="EMBL/GenBank/DDBJ databases">
        <title>Vagococcus spp. assemblies.</title>
        <authorList>
            <person name="Gulvik C.A."/>
        </authorList>
    </citation>
    <scope>NUCLEOTIDE SEQUENCE [LARGE SCALE GENOMIC DNA]</scope>
    <source>
        <strain evidence="11 12">CCUG 41755</strain>
    </source>
</reference>
<keyword evidence="6 7" id="KW-0472">Membrane</keyword>
<evidence type="ECO:0000259" key="10">
    <source>
        <dbReference type="Pfam" id="PF07670"/>
    </source>
</evidence>
<evidence type="ECO:0000313" key="12">
    <source>
        <dbReference type="Proteomes" id="UP000287101"/>
    </source>
</evidence>
<sequence>MSIIKGIVALLFIFALGFLVSSDRKNIRYKQMARMVILQLVISFVCLHTMGGIKALSSVSGFFSWLMNQAAGGTDFVFGGFEFTPGGSVFFLNVLMPVVFISALVGILNYIKVLPFVIKWVGRGISKITGMGELESYFSISTAVLGQPEVFLTIKEQIPKLSTKQLYTICASGLSAVSAAMLAGYMEMVEGKFVVVAVFLNIFSALIISCVVNPYDPKDEEVVEATISEIKEKEPFFQMLGTYILDGFHLAITVAAMLIGFVALVTFLNNSFDFLFHITFTEILGWVFSPIAFIIGDPHEDMVKVGGIMATKLITNEFVAMGNLGEIVHSLTPKGAAIISTYLVSFANFGTVGIISGSISAIDKTQGMKVAKFSMKLLLGATMASLLTASIVGIFF</sequence>
<evidence type="ECO:0000256" key="5">
    <source>
        <dbReference type="ARBA" id="ARBA00022989"/>
    </source>
</evidence>
<comment type="caution">
    <text evidence="11">The sequence shown here is derived from an EMBL/GenBank/DDBJ whole genome shotgun (WGS) entry which is preliminary data.</text>
</comment>
<feature type="transmembrane region" description="Helical" evidence="7">
    <location>
        <begin position="32"/>
        <end position="50"/>
    </location>
</feature>
<evidence type="ECO:0000259" key="8">
    <source>
        <dbReference type="Pfam" id="PF01773"/>
    </source>
</evidence>
<dbReference type="InterPro" id="IPR011657">
    <property type="entry name" value="CNT_C_dom"/>
</dbReference>
<dbReference type="RefSeq" id="WP_126830723.1">
    <property type="nucleotide sequence ID" value="NZ_CBCRYB010000015.1"/>
</dbReference>
<accession>A0A430ACK7</accession>
<keyword evidence="4 7" id="KW-0812">Transmembrane</keyword>
<proteinExistence type="inferred from homology"/>
<feature type="domain" description="Nucleoside transporter/FeoB GTPase Gate" evidence="10">
    <location>
        <begin position="91"/>
        <end position="189"/>
    </location>
</feature>
<evidence type="ECO:0000259" key="9">
    <source>
        <dbReference type="Pfam" id="PF07662"/>
    </source>
</evidence>
<dbReference type="Pfam" id="PF07662">
    <property type="entry name" value="Nucleos_tra2_C"/>
    <property type="match status" value="1"/>
</dbReference>
<evidence type="ECO:0000256" key="3">
    <source>
        <dbReference type="ARBA" id="ARBA00022475"/>
    </source>
</evidence>
<dbReference type="OrthoDB" id="9766455at2"/>
<comment type="subcellular location">
    <subcellularLocation>
        <location evidence="1">Cell membrane</location>
        <topology evidence="1">Multi-pass membrane protein</topology>
    </subcellularLocation>
</comment>
<feature type="transmembrane region" description="Helical" evidence="7">
    <location>
        <begin position="243"/>
        <end position="268"/>
    </location>
</feature>
<dbReference type="GO" id="GO:0005886">
    <property type="term" value="C:plasma membrane"/>
    <property type="evidence" value="ECO:0007669"/>
    <property type="project" value="UniProtKB-SubCell"/>
</dbReference>
<evidence type="ECO:0000256" key="1">
    <source>
        <dbReference type="ARBA" id="ARBA00004651"/>
    </source>
</evidence>
<keyword evidence="5 7" id="KW-1133">Transmembrane helix</keyword>
<protein>
    <submittedName>
        <fullName evidence="11">NupC/NupG family nucleoside CNT transporter</fullName>
    </submittedName>
</protein>
<feature type="domain" description="Concentrative nucleoside transporter N-terminal" evidence="8">
    <location>
        <begin position="9"/>
        <end position="80"/>
    </location>
</feature>
<dbReference type="AlphaFoldDB" id="A0A430ACK7"/>
<evidence type="ECO:0000256" key="7">
    <source>
        <dbReference type="SAM" id="Phobius"/>
    </source>
</evidence>
<dbReference type="InterPro" id="IPR011642">
    <property type="entry name" value="Gate_dom"/>
</dbReference>
<feature type="transmembrane region" description="Helical" evidence="7">
    <location>
        <begin position="192"/>
        <end position="212"/>
    </location>
</feature>
<dbReference type="GO" id="GO:0015293">
    <property type="term" value="F:symporter activity"/>
    <property type="evidence" value="ECO:0007669"/>
    <property type="project" value="TreeGrafter"/>
</dbReference>
<dbReference type="Pfam" id="PF01773">
    <property type="entry name" value="Nucleos_tra2_N"/>
    <property type="match status" value="1"/>
</dbReference>
<feature type="transmembrane region" description="Helical" evidence="7">
    <location>
        <begin position="274"/>
        <end position="295"/>
    </location>
</feature>
<evidence type="ECO:0000256" key="2">
    <source>
        <dbReference type="ARBA" id="ARBA00009033"/>
    </source>
</evidence>
<name>A0A430ACK7_9ENTE</name>
<evidence type="ECO:0000256" key="4">
    <source>
        <dbReference type="ARBA" id="ARBA00022692"/>
    </source>
</evidence>
<evidence type="ECO:0000313" key="11">
    <source>
        <dbReference type="EMBL" id="RSU04949.1"/>
    </source>
</evidence>
<dbReference type="GO" id="GO:0005337">
    <property type="term" value="F:nucleoside transmembrane transporter activity"/>
    <property type="evidence" value="ECO:0007669"/>
    <property type="project" value="InterPro"/>
</dbReference>
<keyword evidence="12" id="KW-1185">Reference proteome</keyword>